<dbReference type="Gene3D" id="3.30.10.20">
    <property type="match status" value="3"/>
</dbReference>
<dbReference type="PROSITE" id="PS50011">
    <property type="entry name" value="PROTEIN_KINASE_DOM"/>
    <property type="match status" value="1"/>
</dbReference>
<feature type="domain" description="PASTA" evidence="14">
    <location>
        <begin position="632"/>
        <end position="700"/>
    </location>
</feature>
<accession>A0A9X2KJ55</accession>
<dbReference type="InterPro" id="IPR000719">
    <property type="entry name" value="Prot_kinase_dom"/>
</dbReference>
<dbReference type="Pfam" id="PF03793">
    <property type="entry name" value="PASTA"/>
    <property type="match status" value="3"/>
</dbReference>
<evidence type="ECO:0000256" key="10">
    <source>
        <dbReference type="PROSITE-ProRule" id="PRU10141"/>
    </source>
</evidence>
<dbReference type="InterPro" id="IPR008271">
    <property type="entry name" value="Ser/Thr_kinase_AS"/>
</dbReference>
<organism evidence="15 16">
    <name type="scientific">Rothia santali</name>
    <dbReference type="NCBI Taxonomy" id="2949643"/>
    <lineage>
        <taxon>Bacteria</taxon>
        <taxon>Bacillati</taxon>
        <taxon>Actinomycetota</taxon>
        <taxon>Actinomycetes</taxon>
        <taxon>Micrococcales</taxon>
        <taxon>Micrococcaceae</taxon>
        <taxon>Rothia</taxon>
    </lineage>
</organism>
<feature type="region of interest" description="Disordered" evidence="11">
    <location>
        <begin position="349"/>
        <end position="415"/>
    </location>
</feature>
<dbReference type="Pfam" id="PF00069">
    <property type="entry name" value="Pkinase"/>
    <property type="match status" value="1"/>
</dbReference>
<feature type="domain" description="Protein kinase" evidence="13">
    <location>
        <begin position="13"/>
        <end position="321"/>
    </location>
</feature>
<keyword evidence="12" id="KW-0812">Transmembrane</keyword>
<dbReference type="AlphaFoldDB" id="A0A9X2KJ55"/>
<dbReference type="FunFam" id="1.10.510.10:FF:000021">
    <property type="entry name" value="Serine/threonine protein kinase"/>
    <property type="match status" value="1"/>
</dbReference>
<dbReference type="Proteomes" id="UP001139502">
    <property type="component" value="Unassembled WGS sequence"/>
</dbReference>
<keyword evidence="3" id="KW-0808">Transferase</keyword>
<dbReference type="CDD" id="cd14014">
    <property type="entry name" value="STKc_PknB_like"/>
    <property type="match status" value="1"/>
</dbReference>
<keyword evidence="6 15" id="KW-0418">Kinase</keyword>
<feature type="binding site" evidence="10">
    <location>
        <position position="42"/>
    </location>
    <ligand>
        <name>ATP</name>
        <dbReference type="ChEBI" id="CHEBI:30616"/>
    </ligand>
</feature>
<dbReference type="SMART" id="SM00220">
    <property type="entry name" value="S_TKc"/>
    <property type="match status" value="1"/>
</dbReference>
<dbReference type="GO" id="GO:0004674">
    <property type="term" value="F:protein serine/threonine kinase activity"/>
    <property type="evidence" value="ECO:0007669"/>
    <property type="project" value="UniProtKB-KW"/>
</dbReference>
<evidence type="ECO:0000256" key="7">
    <source>
        <dbReference type="ARBA" id="ARBA00022840"/>
    </source>
</evidence>
<comment type="caution">
    <text evidence="15">The sequence shown here is derived from an EMBL/GenBank/DDBJ whole genome shotgun (WGS) entry which is preliminary data.</text>
</comment>
<feature type="compositionally biased region" description="Basic and acidic residues" evidence="11">
    <location>
        <begin position="375"/>
        <end position="389"/>
    </location>
</feature>
<feature type="compositionally biased region" description="Low complexity" evidence="11">
    <location>
        <begin position="716"/>
        <end position="747"/>
    </location>
</feature>
<feature type="transmembrane region" description="Helical" evidence="12">
    <location>
        <begin position="468"/>
        <end position="492"/>
    </location>
</feature>
<dbReference type="PROSITE" id="PS00107">
    <property type="entry name" value="PROTEIN_KINASE_ATP"/>
    <property type="match status" value="1"/>
</dbReference>
<evidence type="ECO:0000256" key="11">
    <source>
        <dbReference type="SAM" id="MobiDB-lite"/>
    </source>
</evidence>
<feature type="compositionally biased region" description="Polar residues" evidence="11">
    <location>
        <begin position="683"/>
        <end position="698"/>
    </location>
</feature>
<protein>
    <recommendedName>
        <fullName evidence="1">non-specific serine/threonine protein kinase</fullName>
        <ecNumber evidence="1">2.7.11.1</ecNumber>
    </recommendedName>
</protein>
<evidence type="ECO:0000256" key="5">
    <source>
        <dbReference type="ARBA" id="ARBA00022741"/>
    </source>
</evidence>
<dbReference type="PANTHER" id="PTHR43289">
    <property type="entry name" value="MITOGEN-ACTIVATED PROTEIN KINASE KINASE KINASE 20-RELATED"/>
    <property type="match status" value="1"/>
</dbReference>
<feature type="region of interest" description="Disordered" evidence="11">
    <location>
        <begin position="666"/>
        <end position="747"/>
    </location>
</feature>
<evidence type="ECO:0000313" key="16">
    <source>
        <dbReference type="Proteomes" id="UP001139502"/>
    </source>
</evidence>
<dbReference type="SMART" id="SM00740">
    <property type="entry name" value="PASTA"/>
    <property type="match status" value="3"/>
</dbReference>
<keyword evidence="12" id="KW-0472">Membrane</keyword>
<comment type="catalytic activity">
    <reaction evidence="9">
        <text>L-seryl-[protein] + ATP = O-phospho-L-seryl-[protein] + ADP + H(+)</text>
        <dbReference type="Rhea" id="RHEA:17989"/>
        <dbReference type="Rhea" id="RHEA-COMP:9863"/>
        <dbReference type="Rhea" id="RHEA-COMP:11604"/>
        <dbReference type="ChEBI" id="CHEBI:15378"/>
        <dbReference type="ChEBI" id="CHEBI:29999"/>
        <dbReference type="ChEBI" id="CHEBI:30616"/>
        <dbReference type="ChEBI" id="CHEBI:83421"/>
        <dbReference type="ChEBI" id="CHEBI:456216"/>
        <dbReference type="EC" id="2.7.11.1"/>
    </reaction>
</comment>
<dbReference type="RefSeq" id="WP_254168222.1">
    <property type="nucleotide sequence ID" value="NZ_JANAFB010000041.1"/>
</dbReference>
<gene>
    <name evidence="15" type="primary">pknB</name>
    <name evidence="15" type="ORF">NBM05_12975</name>
</gene>
<dbReference type="Gene3D" id="3.30.200.20">
    <property type="entry name" value="Phosphorylase Kinase, domain 1"/>
    <property type="match status" value="1"/>
</dbReference>
<dbReference type="InterPro" id="IPR017441">
    <property type="entry name" value="Protein_kinase_ATP_BS"/>
</dbReference>
<keyword evidence="12" id="KW-1133">Transmembrane helix</keyword>
<dbReference type="GO" id="GO:0005524">
    <property type="term" value="F:ATP binding"/>
    <property type="evidence" value="ECO:0007669"/>
    <property type="project" value="UniProtKB-UniRule"/>
</dbReference>
<dbReference type="CDD" id="cd06577">
    <property type="entry name" value="PASTA_pknB"/>
    <property type="match status" value="3"/>
</dbReference>
<evidence type="ECO:0000256" key="9">
    <source>
        <dbReference type="ARBA" id="ARBA00048679"/>
    </source>
</evidence>
<evidence type="ECO:0000256" key="12">
    <source>
        <dbReference type="SAM" id="Phobius"/>
    </source>
</evidence>
<dbReference type="PROSITE" id="PS51178">
    <property type="entry name" value="PASTA"/>
    <property type="match status" value="3"/>
</dbReference>
<dbReference type="FunFam" id="3.30.200.20:FF:000035">
    <property type="entry name" value="Serine/threonine protein kinase Stk1"/>
    <property type="match status" value="1"/>
</dbReference>
<name>A0A9X2KJ55_9MICC</name>
<keyword evidence="4" id="KW-0677">Repeat</keyword>
<comment type="catalytic activity">
    <reaction evidence="8">
        <text>L-threonyl-[protein] + ATP = O-phospho-L-threonyl-[protein] + ADP + H(+)</text>
        <dbReference type="Rhea" id="RHEA:46608"/>
        <dbReference type="Rhea" id="RHEA-COMP:11060"/>
        <dbReference type="Rhea" id="RHEA-COMP:11605"/>
        <dbReference type="ChEBI" id="CHEBI:15378"/>
        <dbReference type="ChEBI" id="CHEBI:30013"/>
        <dbReference type="ChEBI" id="CHEBI:30616"/>
        <dbReference type="ChEBI" id="CHEBI:61977"/>
        <dbReference type="ChEBI" id="CHEBI:456216"/>
        <dbReference type="EC" id="2.7.11.1"/>
    </reaction>
</comment>
<reference evidence="15" key="1">
    <citation type="submission" date="2022-06" db="EMBL/GenBank/DDBJ databases">
        <title>Rothia sp. isolated from sandalwood seedling.</title>
        <authorList>
            <person name="Tuikhar N."/>
            <person name="Kirdat K."/>
            <person name="Thorat V."/>
            <person name="Swetha P."/>
            <person name="Padma S."/>
            <person name="Sundararaj R."/>
            <person name="Yadav A."/>
        </authorList>
    </citation>
    <scope>NUCLEOTIDE SEQUENCE</scope>
    <source>
        <strain evidence="15">AR01</strain>
    </source>
</reference>
<dbReference type="Gene3D" id="1.10.510.10">
    <property type="entry name" value="Transferase(Phosphotransferase) domain 1"/>
    <property type="match status" value="1"/>
</dbReference>
<keyword evidence="2" id="KW-0723">Serine/threonine-protein kinase</keyword>
<evidence type="ECO:0000256" key="8">
    <source>
        <dbReference type="ARBA" id="ARBA00047899"/>
    </source>
</evidence>
<dbReference type="NCBIfam" id="NF033483">
    <property type="entry name" value="PknB_PASTA_kin"/>
    <property type="match status" value="1"/>
</dbReference>
<dbReference type="InterPro" id="IPR011009">
    <property type="entry name" value="Kinase-like_dom_sf"/>
</dbReference>
<keyword evidence="16" id="KW-1185">Reference proteome</keyword>
<evidence type="ECO:0000259" key="14">
    <source>
        <dbReference type="PROSITE" id="PS51178"/>
    </source>
</evidence>
<keyword evidence="7 10" id="KW-0067">ATP-binding</keyword>
<keyword evidence="5 10" id="KW-0547">Nucleotide-binding</keyword>
<evidence type="ECO:0000259" key="13">
    <source>
        <dbReference type="PROSITE" id="PS50011"/>
    </source>
</evidence>
<sequence length="747" mass="78584">MNQRIPRVLEHRYELGEPIGSGGMATVYSARDTRLGRGVAVKVLRPEHAQNPVFRARFQREAEAVASLNHPSIVAVYDTGTFAPVDEAAGEDDGGATMPLGVLEAPDDDRTRPLPTVPRADLVPFIVMELLTGRTLKQVLAEGELPVERAAAYAEGLLDALEYSHEHGVIHRDIKPANVMVLDREEDEDTEAGPLVKVMDFGIARALTETATPLTEAQTVMGTARYIPPEQARGETVDARSDLYAAGCVLYQLLAGRPPFDSATSVEVAEQHLREQPEPPSRWREGISPALDSVVLRALQKDRHSRFQTAGEFSGALANALRGISAPVSPAGPAIVSAGPATLPAGMAAVAPADRPTQPTEAVRADDAVTASRAQDAEHSEAGHSEAGHPDTGPAETVPHPAVAPPETGSTRALTYEDYDPSARRAPEREDADVAGFFPSAQDEYDEAELYASERHVALAARRRRRTAWTFAILGTVIFLLVAATAGAWMYYQYELNKPVYAAVPQVQSLSQQEAEQSLRNEGFRVSLQEEFSDDVAAGQTIRTDPGSGQELEEGSSVTLVVSEGPSSVTLPENLAGQSEAYVRSQLTDLGLVPGTVTTVNSPTVQAGLVVGTEPGLGEPVGSGETVNLVLSTGKVTVPDITGMDRDAAIAALTAEDTQLTTQIVSEPSGDEQPGTVLRQSAAPGSSIAQGSTVTMTVAESPRATSSPAPSPSSSPAPSSSASPSPSRSATPSPSRSGSSPSASSDD</sequence>
<dbReference type="EC" id="2.7.11.1" evidence="1"/>
<evidence type="ECO:0000256" key="3">
    <source>
        <dbReference type="ARBA" id="ARBA00022679"/>
    </source>
</evidence>
<dbReference type="SUPFAM" id="SSF56112">
    <property type="entry name" value="Protein kinase-like (PK-like)"/>
    <property type="match status" value="1"/>
</dbReference>
<dbReference type="PROSITE" id="PS00108">
    <property type="entry name" value="PROTEIN_KINASE_ST"/>
    <property type="match status" value="1"/>
</dbReference>
<evidence type="ECO:0000256" key="4">
    <source>
        <dbReference type="ARBA" id="ARBA00022737"/>
    </source>
</evidence>
<dbReference type="PANTHER" id="PTHR43289:SF6">
    <property type="entry name" value="SERINE_THREONINE-PROTEIN KINASE NEKL-3"/>
    <property type="match status" value="1"/>
</dbReference>
<dbReference type="InterPro" id="IPR005543">
    <property type="entry name" value="PASTA_dom"/>
</dbReference>
<proteinExistence type="predicted"/>
<evidence type="ECO:0000256" key="1">
    <source>
        <dbReference type="ARBA" id="ARBA00012513"/>
    </source>
</evidence>
<dbReference type="GO" id="GO:0045717">
    <property type="term" value="P:negative regulation of fatty acid biosynthetic process"/>
    <property type="evidence" value="ECO:0007669"/>
    <property type="project" value="UniProtKB-ARBA"/>
</dbReference>
<evidence type="ECO:0000256" key="2">
    <source>
        <dbReference type="ARBA" id="ARBA00022527"/>
    </source>
</evidence>
<evidence type="ECO:0000313" key="15">
    <source>
        <dbReference type="EMBL" id="MCP3426893.1"/>
    </source>
</evidence>
<feature type="domain" description="PASTA" evidence="14">
    <location>
        <begin position="565"/>
        <end position="631"/>
    </location>
</feature>
<evidence type="ECO:0000256" key="6">
    <source>
        <dbReference type="ARBA" id="ARBA00022777"/>
    </source>
</evidence>
<dbReference type="EMBL" id="JANAFB010000041">
    <property type="protein sequence ID" value="MCP3426893.1"/>
    <property type="molecule type" value="Genomic_DNA"/>
</dbReference>
<feature type="domain" description="PASTA" evidence="14">
    <location>
        <begin position="498"/>
        <end position="564"/>
    </location>
</feature>